<protein>
    <recommendedName>
        <fullName evidence="4">Lipoprotein LpqN</fullName>
    </recommendedName>
</protein>
<keyword evidence="1" id="KW-0732">Signal</keyword>
<evidence type="ECO:0000313" key="2">
    <source>
        <dbReference type="EMBL" id="BBU24183.1"/>
    </source>
</evidence>
<dbReference type="KEGG" id="mxe:MYXE_39730"/>
<dbReference type="EMBL" id="AP022314">
    <property type="protein sequence ID" value="BBU24183.1"/>
    <property type="molecule type" value="Genomic_DNA"/>
</dbReference>
<accession>A0AAD1H3S6</accession>
<evidence type="ECO:0000313" key="3">
    <source>
        <dbReference type="Proteomes" id="UP000464624"/>
    </source>
</evidence>
<evidence type="ECO:0008006" key="4">
    <source>
        <dbReference type="Google" id="ProtNLM"/>
    </source>
</evidence>
<dbReference type="Proteomes" id="UP000464624">
    <property type="component" value="Chromosome"/>
</dbReference>
<name>A0AAD1H3S6_MYCXE</name>
<feature type="signal peptide" evidence="1">
    <location>
        <begin position="1"/>
        <end position="22"/>
    </location>
</feature>
<organism evidence="2 3">
    <name type="scientific">Mycobacterium xenopi</name>
    <dbReference type="NCBI Taxonomy" id="1789"/>
    <lineage>
        <taxon>Bacteria</taxon>
        <taxon>Bacillati</taxon>
        <taxon>Actinomycetota</taxon>
        <taxon>Actinomycetes</taxon>
        <taxon>Mycobacteriales</taxon>
        <taxon>Mycobacteriaceae</taxon>
        <taxon>Mycobacterium</taxon>
    </lineage>
</organism>
<dbReference type="AlphaFoldDB" id="A0AAD1H3S6"/>
<reference evidence="2 3" key="1">
    <citation type="submission" date="2019-12" db="EMBL/GenBank/DDBJ databases">
        <title>Complete genome sequence of Mycolicibacterium xenopi str. JCM15661T.</title>
        <authorList>
            <person name="Yoshida M."/>
            <person name="Fukano H."/>
            <person name="Asakura T."/>
            <person name="Hoshino Y."/>
        </authorList>
    </citation>
    <scope>NUCLEOTIDE SEQUENCE [LARGE SCALE GENOMIC DNA]</scope>
    <source>
        <strain evidence="2 3">JCM 15661T</strain>
    </source>
</reference>
<gene>
    <name evidence="2" type="ORF">MYXE_39730</name>
</gene>
<proteinExistence type="predicted"/>
<dbReference type="PROSITE" id="PS51257">
    <property type="entry name" value="PROKAR_LIPOPROTEIN"/>
    <property type="match status" value="1"/>
</dbReference>
<evidence type="ECO:0000256" key="1">
    <source>
        <dbReference type="SAM" id="SignalP"/>
    </source>
</evidence>
<feature type="chain" id="PRO_5042056460" description="Lipoprotein LpqN" evidence="1">
    <location>
        <begin position="23"/>
        <end position="227"/>
    </location>
</feature>
<sequence>MLRNCRIGLGSAFLAVALASCANTTGGKAIPATVPGLSTTAAVGRPQQDPPAGVPGVETTLPAHIPPDALECFPPPSVVGRPTTATVADPAAPKITISVPDGWTSTAGDGDVALVLAGPDGMTGKVTIAPTILTPAAAFAQYDATVRAKAGAEVTITPAPFCGYSSQQLAGTYRGPSGAIAFADRIAHIWTNTKSYLVAIHQEGPAGLLGFDAAKIALMADFAVVIP</sequence>